<dbReference type="HAMAP" id="MF_01925">
    <property type="entry name" value="P5C_reductase"/>
    <property type="match status" value="1"/>
</dbReference>
<dbReference type="InterPro" id="IPR000304">
    <property type="entry name" value="Pyrroline-COOH_reductase"/>
</dbReference>
<feature type="binding site" evidence="6">
    <location>
        <begin position="68"/>
        <end position="71"/>
    </location>
    <ligand>
        <name>NADP(+)</name>
        <dbReference type="ChEBI" id="CHEBI:58349"/>
    </ligand>
</feature>
<dbReference type="AlphaFoldDB" id="A0A839UZB0"/>
<dbReference type="Gene3D" id="1.10.3730.10">
    <property type="entry name" value="ProC C-terminal domain-like"/>
    <property type="match status" value="1"/>
</dbReference>
<keyword evidence="3 4" id="KW-0560">Oxidoreductase</keyword>
<evidence type="ECO:0000259" key="7">
    <source>
        <dbReference type="Pfam" id="PF03807"/>
    </source>
</evidence>
<comment type="similarity">
    <text evidence="1 4">Belongs to the pyrroline-5-carboxylate reductase family.</text>
</comment>
<dbReference type="Proteomes" id="UP000557688">
    <property type="component" value="Unassembled WGS sequence"/>
</dbReference>
<dbReference type="PANTHER" id="PTHR11645:SF0">
    <property type="entry name" value="PYRROLINE-5-CARBOXYLATE REDUCTASE 3"/>
    <property type="match status" value="1"/>
</dbReference>
<keyword evidence="4" id="KW-0641">Proline biosynthesis</keyword>
<keyword evidence="10" id="KW-1185">Reference proteome</keyword>
<dbReference type="RefSeq" id="WP_183275472.1">
    <property type="nucleotide sequence ID" value="NZ_JACHXV010000018.1"/>
</dbReference>
<dbReference type="InterPro" id="IPR028939">
    <property type="entry name" value="P5C_Rdtase_cat_N"/>
</dbReference>
<dbReference type="EMBL" id="JACHXV010000018">
    <property type="protein sequence ID" value="MBB3175126.1"/>
    <property type="molecule type" value="Genomic_DNA"/>
</dbReference>
<dbReference type="SUPFAM" id="SSF48179">
    <property type="entry name" value="6-phosphogluconate dehydrogenase C-terminal domain-like"/>
    <property type="match status" value="1"/>
</dbReference>
<evidence type="ECO:0000256" key="3">
    <source>
        <dbReference type="ARBA" id="ARBA00023002"/>
    </source>
</evidence>
<dbReference type="NCBIfam" id="TIGR00112">
    <property type="entry name" value="proC"/>
    <property type="match status" value="1"/>
</dbReference>
<comment type="caution">
    <text evidence="9">The sequence shown here is derived from an EMBL/GenBank/DDBJ whole genome shotgun (WGS) entry which is preliminary data.</text>
</comment>
<evidence type="ECO:0000256" key="5">
    <source>
        <dbReference type="NCBIfam" id="TIGR00112"/>
    </source>
</evidence>
<dbReference type="InterPro" id="IPR036291">
    <property type="entry name" value="NAD(P)-bd_dom_sf"/>
</dbReference>
<dbReference type="UniPathway" id="UPA00098">
    <property type="reaction ID" value="UER00361"/>
</dbReference>
<evidence type="ECO:0000256" key="1">
    <source>
        <dbReference type="ARBA" id="ARBA00005525"/>
    </source>
</evidence>
<reference evidence="9 10" key="1">
    <citation type="submission" date="2020-08" db="EMBL/GenBank/DDBJ databases">
        <title>Genomic Encyclopedia of Type Strains, Phase III (KMG-III): the genomes of soil and plant-associated and newly described type strains.</title>
        <authorList>
            <person name="Whitman W."/>
        </authorList>
    </citation>
    <scope>NUCLEOTIDE SEQUENCE [LARGE SCALE GENOMIC DNA]</scope>
    <source>
        <strain evidence="9 10">CECT 8088</strain>
    </source>
</reference>
<evidence type="ECO:0000313" key="10">
    <source>
        <dbReference type="Proteomes" id="UP000557688"/>
    </source>
</evidence>
<evidence type="ECO:0000259" key="8">
    <source>
        <dbReference type="Pfam" id="PF14748"/>
    </source>
</evidence>
<evidence type="ECO:0000313" key="9">
    <source>
        <dbReference type="EMBL" id="MBB3175126.1"/>
    </source>
</evidence>
<accession>A0A839UZB0</accession>
<comment type="catalytic activity">
    <reaction evidence="4">
        <text>L-proline + NAD(+) = (S)-1-pyrroline-5-carboxylate + NADH + 2 H(+)</text>
        <dbReference type="Rhea" id="RHEA:14105"/>
        <dbReference type="ChEBI" id="CHEBI:15378"/>
        <dbReference type="ChEBI" id="CHEBI:17388"/>
        <dbReference type="ChEBI" id="CHEBI:57540"/>
        <dbReference type="ChEBI" id="CHEBI:57945"/>
        <dbReference type="ChEBI" id="CHEBI:60039"/>
        <dbReference type="EC" id="1.5.1.2"/>
    </reaction>
</comment>
<dbReference type="PIRSF" id="PIRSF000193">
    <property type="entry name" value="Pyrrol-5-carb_rd"/>
    <property type="match status" value="1"/>
</dbReference>
<comment type="catalytic activity">
    <reaction evidence="4">
        <text>L-proline + NADP(+) = (S)-1-pyrroline-5-carboxylate + NADPH + 2 H(+)</text>
        <dbReference type="Rhea" id="RHEA:14109"/>
        <dbReference type="ChEBI" id="CHEBI:15378"/>
        <dbReference type="ChEBI" id="CHEBI:17388"/>
        <dbReference type="ChEBI" id="CHEBI:57783"/>
        <dbReference type="ChEBI" id="CHEBI:58349"/>
        <dbReference type="ChEBI" id="CHEBI:60039"/>
        <dbReference type="EC" id="1.5.1.2"/>
    </reaction>
</comment>
<sequence>MSTSKPLPSLLLVGAGKMGMAMFEGWLADGLAPSVAVRPSPLDLPAPHRHLASLAELGGFRPQVVVIAVKPQKAAQVLPELAPIVQSSGALVISVMAGIDTASLDRALGGGVSCIRAMPNTPAAIGRGVSLAYAPLGLGDDVRRGPRALATRLLAACGDVVWLEEEAQMDPATAISGCGPAYVFLLAELLEAAAVAHGLPAPIARQLARRTISGSGGLLDLRSTDAAELRRAVTSPNGVTERALAVLMQPRAWPAAIDAAIDAAARRSAELADELSRALAAPSPRRVTRDE</sequence>
<name>A0A839UZB0_9PROT</name>
<gene>
    <name evidence="4" type="primary">proC</name>
    <name evidence="9" type="ORF">FHR90_002975</name>
</gene>
<protein>
    <recommendedName>
        <fullName evidence="4 5">Pyrroline-5-carboxylate reductase</fullName>
        <shortName evidence="4">P5C reductase</shortName>
        <shortName evidence="4">P5CR</shortName>
        <ecNumber evidence="4 5">1.5.1.2</ecNumber>
    </recommendedName>
    <alternativeName>
        <fullName evidence="4">PCA reductase</fullName>
    </alternativeName>
</protein>
<dbReference type="InterPro" id="IPR008927">
    <property type="entry name" value="6-PGluconate_DH-like_C_sf"/>
</dbReference>
<keyword evidence="2 4" id="KW-0521">NADP</keyword>
<keyword evidence="4" id="KW-0963">Cytoplasm</keyword>
<dbReference type="PANTHER" id="PTHR11645">
    <property type="entry name" value="PYRROLINE-5-CARBOXYLATE REDUCTASE"/>
    <property type="match status" value="1"/>
</dbReference>
<comment type="pathway">
    <text evidence="4">Amino-acid biosynthesis; L-proline biosynthesis; L-proline from L-glutamate 5-semialdehyde: step 1/1.</text>
</comment>
<dbReference type="GO" id="GO:0005737">
    <property type="term" value="C:cytoplasm"/>
    <property type="evidence" value="ECO:0007669"/>
    <property type="project" value="UniProtKB-SubCell"/>
</dbReference>
<organism evidence="9 10">
    <name type="scientific">Endobacter medicaginis</name>
    <dbReference type="NCBI Taxonomy" id="1181271"/>
    <lineage>
        <taxon>Bacteria</taxon>
        <taxon>Pseudomonadati</taxon>
        <taxon>Pseudomonadota</taxon>
        <taxon>Alphaproteobacteria</taxon>
        <taxon>Acetobacterales</taxon>
        <taxon>Acetobacteraceae</taxon>
        <taxon>Endobacter</taxon>
    </lineage>
</organism>
<dbReference type="GO" id="GO:0004735">
    <property type="term" value="F:pyrroline-5-carboxylate reductase activity"/>
    <property type="evidence" value="ECO:0007669"/>
    <property type="project" value="UniProtKB-UniRule"/>
</dbReference>
<keyword evidence="4" id="KW-0028">Amino-acid biosynthesis</keyword>
<dbReference type="InterPro" id="IPR029036">
    <property type="entry name" value="P5CR_dimer"/>
</dbReference>
<comment type="function">
    <text evidence="4">Catalyzes the reduction of 1-pyrroline-5-carboxylate (PCA) to L-proline.</text>
</comment>
<feature type="domain" description="Pyrroline-5-carboxylate reductase dimerisation" evidence="8">
    <location>
        <begin position="166"/>
        <end position="271"/>
    </location>
</feature>
<dbReference type="GO" id="GO:0055129">
    <property type="term" value="P:L-proline biosynthetic process"/>
    <property type="evidence" value="ECO:0007669"/>
    <property type="project" value="UniProtKB-UniRule"/>
</dbReference>
<feature type="domain" description="Pyrroline-5-carboxylate reductase catalytic N-terminal" evidence="7">
    <location>
        <begin position="12"/>
        <end position="98"/>
    </location>
</feature>
<dbReference type="Pfam" id="PF03807">
    <property type="entry name" value="F420_oxidored"/>
    <property type="match status" value="1"/>
</dbReference>
<comment type="subcellular location">
    <subcellularLocation>
        <location evidence="4">Cytoplasm</location>
    </subcellularLocation>
</comment>
<dbReference type="EC" id="1.5.1.2" evidence="4 5"/>
<dbReference type="Pfam" id="PF14748">
    <property type="entry name" value="P5CR_dimer"/>
    <property type="match status" value="1"/>
</dbReference>
<evidence type="ECO:0000256" key="6">
    <source>
        <dbReference type="PIRSR" id="PIRSR000193-1"/>
    </source>
</evidence>
<dbReference type="Gene3D" id="3.40.50.720">
    <property type="entry name" value="NAD(P)-binding Rossmann-like Domain"/>
    <property type="match status" value="1"/>
</dbReference>
<evidence type="ECO:0000256" key="2">
    <source>
        <dbReference type="ARBA" id="ARBA00022857"/>
    </source>
</evidence>
<evidence type="ECO:0000256" key="4">
    <source>
        <dbReference type="HAMAP-Rule" id="MF_01925"/>
    </source>
</evidence>
<proteinExistence type="inferred from homology"/>
<dbReference type="SUPFAM" id="SSF51735">
    <property type="entry name" value="NAD(P)-binding Rossmann-fold domains"/>
    <property type="match status" value="1"/>
</dbReference>